<evidence type="ECO:0000313" key="8">
    <source>
        <dbReference type="Proteomes" id="UP000245699"/>
    </source>
</evidence>
<dbReference type="InterPro" id="IPR045199">
    <property type="entry name" value="ATAD2-like"/>
</dbReference>
<keyword evidence="2" id="KW-0547">Nucleotide-binding</keyword>
<keyword evidence="4" id="KW-0103">Bromodomain</keyword>
<evidence type="ECO:0000313" key="7">
    <source>
        <dbReference type="EMBL" id="PVU85169.1"/>
    </source>
</evidence>
<dbReference type="InterPro" id="IPR003593">
    <property type="entry name" value="AAA+_ATPase"/>
</dbReference>
<dbReference type="GO" id="GO:0006337">
    <property type="term" value="P:nucleosome disassembly"/>
    <property type="evidence" value="ECO:0007669"/>
    <property type="project" value="TreeGrafter"/>
</dbReference>
<reference evidence="7 8" key="1">
    <citation type="journal article" date="2018" name="MBio">
        <title>Comparative Genomics Reveals the Core Gene Toolbox for the Fungus-Insect Symbiosis.</title>
        <authorList>
            <person name="Wang Y."/>
            <person name="Stata M."/>
            <person name="Wang W."/>
            <person name="Stajich J.E."/>
            <person name="White M.M."/>
            <person name="Moncalvo J.M."/>
        </authorList>
    </citation>
    <scope>NUCLEOTIDE SEQUENCE [LARGE SCALE GENOMIC DNA]</scope>
    <source>
        <strain evidence="7 8">AUS-77-4</strain>
    </source>
</reference>
<feature type="domain" description="AAA+ ATPase" evidence="6">
    <location>
        <begin position="213"/>
        <end position="354"/>
    </location>
</feature>
<evidence type="ECO:0000256" key="3">
    <source>
        <dbReference type="ARBA" id="ARBA00022840"/>
    </source>
</evidence>
<keyword evidence="3" id="KW-0067">ATP-binding</keyword>
<dbReference type="STRING" id="61424.A0A2T9XYJ6"/>
<protein>
    <recommendedName>
        <fullName evidence="6">AAA+ ATPase domain-containing protein</fullName>
    </recommendedName>
</protein>
<dbReference type="EMBL" id="MBFT01001139">
    <property type="protein sequence ID" value="PVU85169.1"/>
    <property type="molecule type" value="Genomic_DNA"/>
</dbReference>
<dbReference type="Gene3D" id="3.40.50.300">
    <property type="entry name" value="P-loop containing nucleotide triphosphate hydrolases"/>
    <property type="match status" value="1"/>
</dbReference>
<dbReference type="GO" id="GO:0042393">
    <property type="term" value="F:histone binding"/>
    <property type="evidence" value="ECO:0007669"/>
    <property type="project" value="TreeGrafter"/>
</dbReference>
<sequence>MSSYNSKSNHKPLRGPIRNYNLRTRTLSQIKKLKDTSKLLDEFSSLTNDPKQKYKDPGYKMREDTEPSFLESNIQASKNKNQSKKLGQNAFFGDIHNTAKKLINSSSIEKKRKRFSRRTYLGKQLTMSDSSDTDIDPNSMFDIRPINIGFKKNSKENKISSSLNENTNSNNSFGNSTSFDEVGGLQSHIQIVKEAVMMPLLYPDICSKFGLRPPRGILFHGPPGTGKTLLARALANSCSTQNQPVAFFMVNGSECLSKFIGEGERYLRELFKKANKLQPSIVFFDEMDGLAPARNNRNDQAHISMVTTLLALMDGLEDRGQVVVIGSTNRPDSLDPALRRPGRFDKELFFGYPDTSGRGQILKIHTKKWPKPLTQELFDYIVEKTCGWGGAEIQSLCNEIVMSSIRRAFPSLLNSPNTGLVDSSKISVDNSDIFSALRNLNKLAAERKNDLGILNPLFGDLVNNVCEIFTDANSRTNMGLSRVLISGGDGMGQEVIGQVIKSRLAEKKIHCYELNPAILVGGYIDGYAENKVYEAFSNAKKNLGVVIISGLSNWFTEEWELALLHCLSEIIGSERVGVLILSTKPFSEVTEKKLNSLVGENKFLLGNFPSKTIYEFFLPVEEIAKNTQPFNSTPSKFDLESIPNHSFDTYGNLACYCTSKNCPCSLTKPNIQEIIKDSTSKDATLDDAGNQPENFIQNNTSDQEETLVEDNNIELYHKPNSSNTYQHDEHNEEFNESFYQTESNYELSKDYVGSPLVNNYISIENETNTTNYDDDDSSDDYFLNLYGGEIYQKSSIFDRLSKREGSVLKKIQGTINEILRDLICDPRLQILYDLNDLKESSYELSYLLNQITLKDMLKKNTKFSYLCYQQFAYDIVLLVDNIIIMGGIHFLQAIGKKTVFLNRENQFKFIKKTQKALFKLLKHVTCLSPDVSLGRVENLILELTNGRFYKTNELFSSRRKSYESDSQIESDISLSHLKQIKVTGIEDSMNEQLGTLLSDGKNEESNIHEFNNPNSEESNQQVNDKLLNIINDTDFRFIRSCFHRCQRAINCGFVLEEEMNAALLLLDIVYSAAFDMVDIDLMIESRTLALKYAQFSQNNFETLISGNYSETKSRKNYSNDIGYTPSKRFKSNSGYSQIFKQETDDSLLDSYTDEQPVPKKEIKVEHTQVRSVDYVDPLLKDNIIWDRKNFDNTKNFDEDTDFENGTSGRKIARKEKLLSEVQNIGKQKGEKQDVKSEETGVNIVSENKNGKIGEENNLEGNESVDNGLANNRKDGGSSLKIKVKNPNHKNNMKRLVVKEEQCVCHKNVLLHSPITADQTTIKRFFMNKLVPVISSNASVETLESVHLQMIRAIRNCQKHFFESNMQASRDKNVEKLKDKNKMNVVDIERSVSDGDGWTRYVVDALEVVVNRNISDLKVEK</sequence>
<comment type="similarity">
    <text evidence="1">Belongs to the AAA ATPase family.</text>
</comment>
<dbReference type="OrthoDB" id="5421at2759"/>
<dbReference type="Pfam" id="PF00004">
    <property type="entry name" value="AAA"/>
    <property type="match status" value="1"/>
</dbReference>
<dbReference type="GO" id="GO:0005524">
    <property type="term" value="F:ATP binding"/>
    <property type="evidence" value="ECO:0007669"/>
    <property type="project" value="UniProtKB-KW"/>
</dbReference>
<dbReference type="PANTHER" id="PTHR23069:SF0">
    <property type="entry name" value="TAT-BINDING HOMOLOG 7"/>
    <property type="match status" value="1"/>
</dbReference>
<dbReference type="InterPro" id="IPR027417">
    <property type="entry name" value="P-loop_NTPase"/>
</dbReference>
<dbReference type="GO" id="GO:0045815">
    <property type="term" value="P:transcription initiation-coupled chromatin remodeling"/>
    <property type="evidence" value="ECO:0007669"/>
    <property type="project" value="TreeGrafter"/>
</dbReference>
<dbReference type="GO" id="GO:0003682">
    <property type="term" value="F:chromatin binding"/>
    <property type="evidence" value="ECO:0007669"/>
    <property type="project" value="TreeGrafter"/>
</dbReference>
<evidence type="ECO:0000256" key="1">
    <source>
        <dbReference type="ARBA" id="ARBA00006914"/>
    </source>
</evidence>
<organism evidence="7 8">
    <name type="scientific">Furculomyces boomerangus</name>
    <dbReference type="NCBI Taxonomy" id="61424"/>
    <lineage>
        <taxon>Eukaryota</taxon>
        <taxon>Fungi</taxon>
        <taxon>Fungi incertae sedis</taxon>
        <taxon>Zoopagomycota</taxon>
        <taxon>Kickxellomycotina</taxon>
        <taxon>Harpellomycetes</taxon>
        <taxon>Harpellales</taxon>
        <taxon>Harpellaceae</taxon>
        <taxon>Furculomyces</taxon>
    </lineage>
</organism>
<evidence type="ECO:0000259" key="6">
    <source>
        <dbReference type="SMART" id="SM00382"/>
    </source>
</evidence>
<proteinExistence type="inferred from homology"/>
<dbReference type="GO" id="GO:0016887">
    <property type="term" value="F:ATP hydrolysis activity"/>
    <property type="evidence" value="ECO:0007669"/>
    <property type="project" value="InterPro"/>
</dbReference>
<dbReference type="GO" id="GO:0006334">
    <property type="term" value="P:nucleosome assembly"/>
    <property type="evidence" value="ECO:0007669"/>
    <property type="project" value="TreeGrafter"/>
</dbReference>
<keyword evidence="8" id="KW-1185">Reference proteome</keyword>
<dbReference type="SMART" id="SM00382">
    <property type="entry name" value="AAA"/>
    <property type="match status" value="1"/>
</dbReference>
<dbReference type="InterPro" id="IPR003959">
    <property type="entry name" value="ATPase_AAA_core"/>
</dbReference>
<dbReference type="GO" id="GO:0005634">
    <property type="term" value="C:nucleus"/>
    <property type="evidence" value="ECO:0007669"/>
    <property type="project" value="TreeGrafter"/>
</dbReference>
<dbReference type="Gene3D" id="1.10.8.60">
    <property type="match status" value="1"/>
</dbReference>
<feature type="region of interest" description="Disordered" evidence="5">
    <location>
        <begin position="1251"/>
        <end position="1278"/>
    </location>
</feature>
<evidence type="ECO:0000256" key="4">
    <source>
        <dbReference type="ARBA" id="ARBA00023117"/>
    </source>
</evidence>
<name>A0A2T9XYJ6_9FUNG</name>
<dbReference type="FunFam" id="3.40.50.300:FF:000061">
    <property type="entry name" value="ATPase family, AAA domain-containing 2"/>
    <property type="match status" value="1"/>
</dbReference>
<evidence type="ECO:0000256" key="2">
    <source>
        <dbReference type="ARBA" id="ARBA00022741"/>
    </source>
</evidence>
<dbReference type="PANTHER" id="PTHR23069">
    <property type="entry name" value="AAA DOMAIN-CONTAINING"/>
    <property type="match status" value="1"/>
</dbReference>
<dbReference type="Proteomes" id="UP000245699">
    <property type="component" value="Unassembled WGS sequence"/>
</dbReference>
<evidence type="ECO:0000256" key="5">
    <source>
        <dbReference type="SAM" id="MobiDB-lite"/>
    </source>
</evidence>
<gene>
    <name evidence="7" type="ORF">BB559_007158</name>
</gene>
<comment type="caution">
    <text evidence="7">The sequence shown here is derived from an EMBL/GenBank/DDBJ whole genome shotgun (WGS) entry which is preliminary data.</text>
</comment>
<dbReference type="SUPFAM" id="SSF52540">
    <property type="entry name" value="P-loop containing nucleoside triphosphate hydrolases"/>
    <property type="match status" value="1"/>
</dbReference>
<accession>A0A2T9XYJ6</accession>